<feature type="domain" description="SWIM-type" evidence="5">
    <location>
        <begin position="7"/>
        <end position="45"/>
    </location>
</feature>
<dbReference type="InterPro" id="IPR007527">
    <property type="entry name" value="Znf_SWIM"/>
</dbReference>
<dbReference type="PANTHER" id="PTHR47718">
    <property type="entry name" value="OS01G0519700 PROTEIN"/>
    <property type="match status" value="1"/>
</dbReference>
<dbReference type="PROSITE" id="PS50966">
    <property type="entry name" value="ZF_SWIM"/>
    <property type="match status" value="1"/>
</dbReference>
<protein>
    <recommendedName>
        <fullName evidence="5">SWIM-type domain-containing protein</fullName>
    </recommendedName>
</protein>
<keyword evidence="3" id="KW-0862">Zinc</keyword>
<sequence>MDHSRQKISEVTFNSGNLITSCSCKLFERLGILCKHAVCVLNARKITKIPEYYILDRWTKEATKRPIFDMHEGNEENLQQFLDNLRDFSKSLVEQGKCVPMKKTQEIELFVGPSASFNLNIQNPIQSKNKGKRHRIVGEKEAAIEQSQKPKRKCKACGAYDYHDSHQLRPAFTFLKSSCIPPYGFESFDSVRPESLKQLCCI</sequence>
<gene>
    <name evidence="7" type="primary">LOC130463372</name>
</gene>
<keyword evidence="1" id="KW-0479">Metal-binding</keyword>
<keyword evidence="2 4" id="KW-0863">Zinc-finger</keyword>
<evidence type="ECO:0000313" key="7">
    <source>
        <dbReference type="RefSeq" id="XP_056688459.1"/>
    </source>
</evidence>
<dbReference type="SMART" id="SM00575">
    <property type="entry name" value="ZnF_PMZ"/>
    <property type="match status" value="1"/>
</dbReference>
<dbReference type="InterPro" id="IPR006564">
    <property type="entry name" value="Znf_PMZ"/>
</dbReference>
<accession>A0ABM3QYK9</accession>
<dbReference type="PROSITE" id="PS51257">
    <property type="entry name" value="PROKAR_LIPOPROTEIN"/>
    <property type="match status" value="1"/>
</dbReference>
<dbReference type="GeneID" id="130463372"/>
<evidence type="ECO:0000259" key="5">
    <source>
        <dbReference type="PROSITE" id="PS50966"/>
    </source>
</evidence>
<dbReference type="PANTHER" id="PTHR47718:SF18">
    <property type="entry name" value="PROTEIN FAR1-RELATED SEQUENCE 5-LIKE"/>
    <property type="match status" value="1"/>
</dbReference>
<evidence type="ECO:0000256" key="1">
    <source>
        <dbReference type="ARBA" id="ARBA00022723"/>
    </source>
</evidence>
<reference evidence="7" key="2">
    <citation type="submission" date="2025-08" db="UniProtKB">
        <authorList>
            <consortium name="RefSeq"/>
        </authorList>
    </citation>
    <scope>IDENTIFICATION</scope>
    <source>
        <tissue evidence="7">Leaf</tissue>
    </source>
</reference>
<evidence type="ECO:0000313" key="6">
    <source>
        <dbReference type="Proteomes" id="UP000813463"/>
    </source>
</evidence>
<name>A0ABM3QYK9_SPIOL</name>
<evidence type="ECO:0000256" key="3">
    <source>
        <dbReference type="ARBA" id="ARBA00022833"/>
    </source>
</evidence>
<evidence type="ECO:0000256" key="4">
    <source>
        <dbReference type="PROSITE-ProRule" id="PRU00325"/>
    </source>
</evidence>
<reference evidence="6" key="1">
    <citation type="journal article" date="2021" name="Nat. Commun.">
        <title>Genomic analyses provide insights into spinach domestication and the genetic basis of agronomic traits.</title>
        <authorList>
            <person name="Cai X."/>
            <person name="Sun X."/>
            <person name="Xu C."/>
            <person name="Sun H."/>
            <person name="Wang X."/>
            <person name="Ge C."/>
            <person name="Zhang Z."/>
            <person name="Wang Q."/>
            <person name="Fei Z."/>
            <person name="Jiao C."/>
            <person name="Wang Q."/>
        </authorList>
    </citation>
    <scope>NUCLEOTIDE SEQUENCE [LARGE SCALE GENOMIC DNA]</scope>
    <source>
        <strain evidence="6">cv. Varoflay</strain>
    </source>
</reference>
<dbReference type="Pfam" id="PF04434">
    <property type="entry name" value="SWIM"/>
    <property type="match status" value="1"/>
</dbReference>
<keyword evidence="6" id="KW-1185">Reference proteome</keyword>
<organism evidence="6 7">
    <name type="scientific">Spinacia oleracea</name>
    <name type="common">Spinach</name>
    <dbReference type="NCBI Taxonomy" id="3562"/>
    <lineage>
        <taxon>Eukaryota</taxon>
        <taxon>Viridiplantae</taxon>
        <taxon>Streptophyta</taxon>
        <taxon>Embryophyta</taxon>
        <taxon>Tracheophyta</taxon>
        <taxon>Spermatophyta</taxon>
        <taxon>Magnoliopsida</taxon>
        <taxon>eudicotyledons</taxon>
        <taxon>Gunneridae</taxon>
        <taxon>Pentapetalae</taxon>
        <taxon>Caryophyllales</taxon>
        <taxon>Chenopodiaceae</taxon>
        <taxon>Chenopodioideae</taxon>
        <taxon>Anserineae</taxon>
        <taxon>Spinacia</taxon>
    </lineage>
</organism>
<dbReference type="RefSeq" id="XP_056688459.1">
    <property type="nucleotide sequence ID" value="XM_056832481.1"/>
</dbReference>
<evidence type="ECO:0000256" key="2">
    <source>
        <dbReference type="ARBA" id="ARBA00022771"/>
    </source>
</evidence>
<dbReference type="Proteomes" id="UP000813463">
    <property type="component" value="Chromosome 6"/>
</dbReference>
<proteinExistence type="predicted"/>